<reference evidence="3 4" key="1">
    <citation type="journal article" date="2018" name="Plant J.">
        <title>Genome sequences of Chlorella sorokiniana UTEX 1602 and Micractinium conductrix SAG 241.80: implications to maltose excretion by a green alga.</title>
        <authorList>
            <person name="Arriola M.B."/>
            <person name="Velmurugan N."/>
            <person name="Zhang Y."/>
            <person name="Plunkett M.H."/>
            <person name="Hondzo H."/>
            <person name="Barney B.M."/>
        </authorList>
    </citation>
    <scope>NUCLEOTIDE SEQUENCE [LARGE SCALE GENOMIC DNA]</scope>
    <source>
        <strain evidence="4">UTEX 1602</strain>
    </source>
</reference>
<dbReference type="OrthoDB" id="519190at2759"/>
<feature type="region of interest" description="Disordered" evidence="1">
    <location>
        <begin position="91"/>
        <end position="115"/>
    </location>
</feature>
<feature type="compositionally biased region" description="Gly residues" evidence="1">
    <location>
        <begin position="59"/>
        <end position="68"/>
    </location>
</feature>
<comment type="caution">
    <text evidence="3">The sequence shown here is derived from an EMBL/GenBank/DDBJ whole genome shotgun (WGS) entry which is preliminary data.</text>
</comment>
<feature type="region of interest" description="Disordered" evidence="1">
    <location>
        <begin position="45"/>
        <end position="68"/>
    </location>
</feature>
<gene>
    <name evidence="3" type="ORF">C2E21_3612</name>
</gene>
<dbReference type="Proteomes" id="UP000239899">
    <property type="component" value="Unassembled WGS sequence"/>
</dbReference>
<feature type="chain" id="PRO_5015164159" evidence="2">
    <location>
        <begin position="22"/>
        <end position="378"/>
    </location>
</feature>
<evidence type="ECO:0000313" key="3">
    <source>
        <dbReference type="EMBL" id="PRW57678.1"/>
    </source>
</evidence>
<keyword evidence="4" id="KW-1185">Reference proteome</keyword>
<keyword evidence="2" id="KW-0732">Signal</keyword>
<evidence type="ECO:0000256" key="1">
    <source>
        <dbReference type="SAM" id="MobiDB-lite"/>
    </source>
</evidence>
<accession>A0A2P6TUC4</accession>
<evidence type="ECO:0000313" key="4">
    <source>
        <dbReference type="Proteomes" id="UP000239899"/>
    </source>
</evidence>
<protein>
    <submittedName>
        <fullName evidence="3">Neutral alpha-glucosidase AB</fullName>
    </submittedName>
</protein>
<dbReference type="AlphaFoldDB" id="A0A2P6TUC4"/>
<organism evidence="3 4">
    <name type="scientific">Chlorella sorokiniana</name>
    <name type="common">Freshwater green alga</name>
    <dbReference type="NCBI Taxonomy" id="3076"/>
    <lineage>
        <taxon>Eukaryota</taxon>
        <taxon>Viridiplantae</taxon>
        <taxon>Chlorophyta</taxon>
        <taxon>core chlorophytes</taxon>
        <taxon>Trebouxiophyceae</taxon>
        <taxon>Chlorellales</taxon>
        <taxon>Chlorellaceae</taxon>
        <taxon>Chlorella clade</taxon>
        <taxon>Chlorella</taxon>
    </lineage>
</organism>
<proteinExistence type="predicted"/>
<name>A0A2P6TUC4_CHLSO</name>
<dbReference type="Gene3D" id="1.25.70.10">
    <property type="entry name" value="Transcription termination factor 3, mitochondrial"/>
    <property type="match status" value="1"/>
</dbReference>
<evidence type="ECO:0000256" key="2">
    <source>
        <dbReference type="SAM" id="SignalP"/>
    </source>
</evidence>
<sequence length="378" mass="40164">MLARRAASALAAAAIARPAAACLAVLESFNGSVCASISPAAFPSGGQAAAHRLPPTGPGSSGGLHCGPGGALQSSAAERLALLRSFISSSSSSQAQRQHSKSSGGSSSSSVDRSGLSDLQLQAAAERLMRCSRNSLMQSHKPRSTDKSMQQRMALLLRLGFSQAAIETAIQRQNGGPYVAEQHIGKAREFGLQRSEVATACGHSTILLEYKQASLAANWQAFVEEFQPSESAVRKLAAALRQGEAAFLQLTMDMLRHKVAQLQALLGLDSSGTSRYVGHLAALFRSDVDQTARPRFELLQQLTGRPAASLAPIILRYPQLLRYPEATLQRNFAAVLAAMGPADGRLVVWKRPDILKAAEGRVAANLLSLQHLRQQRPG</sequence>
<dbReference type="InterPro" id="IPR038538">
    <property type="entry name" value="MTERF_sf"/>
</dbReference>
<feature type="signal peptide" evidence="2">
    <location>
        <begin position="1"/>
        <end position="21"/>
    </location>
</feature>
<dbReference type="EMBL" id="LHPG02000006">
    <property type="protein sequence ID" value="PRW57678.1"/>
    <property type="molecule type" value="Genomic_DNA"/>
</dbReference>